<keyword evidence="2" id="KW-0808">Transferase</keyword>
<dbReference type="GO" id="GO:0004792">
    <property type="term" value="F:thiosulfate-cyanide sulfurtransferase activity"/>
    <property type="evidence" value="ECO:0007669"/>
    <property type="project" value="UniProtKB-EC"/>
</dbReference>
<dbReference type="SMART" id="SM00450">
    <property type="entry name" value="RHOD"/>
    <property type="match status" value="1"/>
</dbReference>
<dbReference type="CDD" id="cd00158">
    <property type="entry name" value="RHOD"/>
    <property type="match status" value="1"/>
</dbReference>
<dbReference type="Proteomes" id="UP000249091">
    <property type="component" value="Chromosome 1"/>
</dbReference>
<dbReference type="PROSITE" id="PS00380">
    <property type="entry name" value="RHODANESE_1"/>
    <property type="match status" value="1"/>
</dbReference>
<dbReference type="SUPFAM" id="SSF52821">
    <property type="entry name" value="Rhodanese/Cell cycle control phosphatase"/>
    <property type="match status" value="1"/>
</dbReference>
<name>A0A2X4UJJ0_9NOCA</name>
<dbReference type="InterPro" id="IPR001307">
    <property type="entry name" value="Thiosulphate_STrfase_CS"/>
</dbReference>
<dbReference type="EC" id="2.8.1.1" evidence="2"/>
<dbReference type="RefSeq" id="WP_072703533.1">
    <property type="nucleotide sequence ID" value="NZ_JAFBBL010000001.1"/>
</dbReference>
<evidence type="ECO:0000259" key="1">
    <source>
        <dbReference type="PROSITE" id="PS50206"/>
    </source>
</evidence>
<protein>
    <submittedName>
        <fullName evidence="2">Sulfurtransferase, rhodanese related</fullName>
        <ecNumber evidence="2">2.8.1.1</ecNumber>
    </submittedName>
</protein>
<dbReference type="PANTHER" id="PTHR43031">
    <property type="entry name" value="FAD-DEPENDENT OXIDOREDUCTASE"/>
    <property type="match status" value="1"/>
</dbReference>
<dbReference type="Pfam" id="PF00581">
    <property type="entry name" value="Rhodanese"/>
    <property type="match status" value="1"/>
</dbReference>
<accession>A0A2X4UJJ0</accession>
<dbReference type="STRING" id="1219011.GCA_001895045_03642"/>
<dbReference type="KEGG" id="rcr:NCTC10994_03089"/>
<feature type="domain" description="Rhodanese" evidence="1">
    <location>
        <begin position="16"/>
        <end position="100"/>
    </location>
</feature>
<dbReference type="InterPro" id="IPR050229">
    <property type="entry name" value="GlpE_sulfurtransferase"/>
</dbReference>
<dbReference type="AlphaFoldDB" id="A0A2X4UJJ0"/>
<gene>
    <name evidence="2" type="primary">pspE_1</name>
    <name evidence="2" type="ORF">NCTC10994_03089</name>
</gene>
<dbReference type="InterPro" id="IPR036873">
    <property type="entry name" value="Rhodanese-like_dom_sf"/>
</dbReference>
<reference evidence="2 3" key="1">
    <citation type="submission" date="2018-06" db="EMBL/GenBank/DDBJ databases">
        <authorList>
            <consortium name="Pathogen Informatics"/>
            <person name="Doyle S."/>
        </authorList>
    </citation>
    <scope>NUCLEOTIDE SEQUENCE [LARGE SCALE GENOMIC DNA]</scope>
    <source>
        <strain evidence="2 3">NCTC10994</strain>
    </source>
</reference>
<evidence type="ECO:0000313" key="3">
    <source>
        <dbReference type="Proteomes" id="UP000249091"/>
    </source>
</evidence>
<dbReference type="InterPro" id="IPR001763">
    <property type="entry name" value="Rhodanese-like_dom"/>
</dbReference>
<evidence type="ECO:0000313" key="2">
    <source>
        <dbReference type="EMBL" id="SQI35748.1"/>
    </source>
</evidence>
<dbReference type="PANTHER" id="PTHR43031:SF1">
    <property type="entry name" value="PYRIDINE NUCLEOTIDE-DISULPHIDE OXIDOREDUCTASE"/>
    <property type="match status" value="1"/>
</dbReference>
<keyword evidence="3" id="KW-1185">Reference proteome</keyword>
<dbReference type="PROSITE" id="PS50206">
    <property type="entry name" value="RHODANESE_3"/>
    <property type="match status" value="1"/>
</dbReference>
<dbReference type="Gene3D" id="3.40.250.10">
    <property type="entry name" value="Rhodanese-like domain"/>
    <property type="match status" value="1"/>
</dbReference>
<organism evidence="2 3">
    <name type="scientific">Rhodococcus coprophilus</name>
    <dbReference type="NCBI Taxonomy" id="38310"/>
    <lineage>
        <taxon>Bacteria</taxon>
        <taxon>Bacillati</taxon>
        <taxon>Actinomycetota</taxon>
        <taxon>Actinomycetes</taxon>
        <taxon>Mycobacteriales</taxon>
        <taxon>Nocardiaceae</taxon>
        <taxon>Rhodococcus</taxon>
    </lineage>
</organism>
<sequence length="104" mass="11178">MREIDIEAFCTAWETGATVVDVREDHEYEKEHIPGALWIPLGELGSRLSEVPDAEVVYVICASGRRSLSGADILESTGRRAVSVAGGTAAWLQSGRPAEHGSAR</sequence>
<proteinExistence type="predicted"/>
<dbReference type="EMBL" id="LS483468">
    <property type="protein sequence ID" value="SQI35748.1"/>
    <property type="molecule type" value="Genomic_DNA"/>
</dbReference>